<accession>A0ABX6P063</accession>
<reference evidence="1 2" key="1">
    <citation type="submission" date="2019-03" db="EMBL/GenBank/DDBJ databases">
        <title>Novel transposon Tn6433 accelerates the dissemination of tet(E) in Aeromonas from aerobic biofilm under oxytetracycline stress.</title>
        <authorList>
            <person name="Shi Y."/>
            <person name="Tian Z."/>
            <person name="Zhang Y."/>
            <person name="Zhang H."/>
            <person name="Yang M."/>
        </authorList>
    </citation>
    <scope>NUCLEOTIDE SEQUENCE [LARGE SCALE GENOMIC DNA]</scope>
    <source>
        <strain evidence="1 2">R50-22</strain>
        <plasmid evidence="2">paeme5</plasmid>
    </source>
</reference>
<keyword evidence="1" id="KW-0614">Plasmid</keyword>
<geneLocation type="plasmid" evidence="2">
    <name>paeme5</name>
</geneLocation>
<dbReference type="SUPFAM" id="SSF48452">
    <property type="entry name" value="TPR-like"/>
    <property type="match status" value="1"/>
</dbReference>
<dbReference type="InterPro" id="IPR011990">
    <property type="entry name" value="TPR-like_helical_dom_sf"/>
</dbReference>
<gene>
    <name evidence="1" type="ORF">E4188_22370</name>
</gene>
<name>A0ABX6P063_AERME</name>
<keyword evidence="2" id="KW-1185">Reference proteome</keyword>
<dbReference type="EMBL" id="CP038449">
    <property type="protein sequence ID" value="QJT41247.1"/>
    <property type="molecule type" value="Genomic_DNA"/>
</dbReference>
<evidence type="ECO:0000313" key="1">
    <source>
        <dbReference type="EMBL" id="QJT41247.1"/>
    </source>
</evidence>
<protein>
    <submittedName>
        <fullName evidence="1">Tetratricopeptide repeat protein</fullName>
    </submittedName>
</protein>
<evidence type="ECO:0000313" key="2">
    <source>
        <dbReference type="Proteomes" id="UP000502657"/>
    </source>
</evidence>
<sequence length="336" mass="38685">MTLRLTFQLVDEGGRFAYPDQNTLPLYDRLDELESQGRVCDLIQFICQEPQFLELRVRLVGFHIQRQEYEQALTIATEAASMALALIPTDFKGCINWDELDNRPFLRLLGFMATSNVHLRRHKEASAVIAQSLKYNPSDNMGLREYHGSELLRSGNWSRAKTALRKHADSFPSCQYELALVHLTGGEWALAATALRHGFHHNPYIAEMICGLGAPSRHVYWHSTNHHDPEYAAGYMDLYGSHWKDHPERILFVRWLFNHPRVMQERAAVLACRETLLWTGDISERQVLVHQISLLLNSTLHDLSEELVVQRADLHGHSCWPWLRFAPDELRQAVNG</sequence>
<proteinExistence type="predicted"/>
<dbReference type="Proteomes" id="UP000502657">
    <property type="component" value="Plasmid pAeme5"/>
</dbReference>
<dbReference type="Gene3D" id="1.25.40.10">
    <property type="entry name" value="Tetratricopeptide repeat domain"/>
    <property type="match status" value="1"/>
</dbReference>
<organism evidence="1 2">
    <name type="scientific">Aeromonas media</name>
    <dbReference type="NCBI Taxonomy" id="651"/>
    <lineage>
        <taxon>Bacteria</taxon>
        <taxon>Pseudomonadati</taxon>
        <taxon>Pseudomonadota</taxon>
        <taxon>Gammaproteobacteria</taxon>
        <taxon>Aeromonadales</taxon>
        <taxon>Aeromonadaceae</taxon>
        <taxon>Aeromonas</taxon>
    </lineage>
</organism>
<dbReference type="RefSeq" id="WP_171270030.1">
    <property type="nucleotide sequence ID" value="NZ_CP038446.1"/>
</dbReference>